<keyword evidence="2" id="KW-1185">Reference proteome</keyword>
<dbReference type="AlphaFoldDB" id="A0A3M6V1V5"/>
<accession>A0A3M6V1V5</accession>
<sequence>MSVMARTGRPTTVDFSIEPEPFGTGGFQYVTAEDFIEGTFRKYISNNGSICESVNADSLIKKAVSGKLLI</sequence>
<protein>
    <submittedName>
        <fullName evidence="1">Uncharacterized protein</fullName>
    </submittedName>
</protein>
<reference evidence="1 2" key="1">
    <citation type="journal article" date="2018" name="Sci. Rep.">
        <title>Comparative analysis of the Pocillopora damicornis genome highlights role of immune system in coral evolution.</title>
        <authorList>
            <person name="Cunning R."/>
            <person name="Bay R.A."/>
            <person name="Gillette P."/>
            <person name="Baker A.C."/>
            <person name="Traylor-Knowles N."/>
        </authorList>
    </citation>
    <scope>NUCLEOTIDE SEQUENCE [LARGE SCALE GENOMIC DNA]</scope>
    <source>
        <strain evidence="1">RSMAS</strain>
        <tissue evidence="1">Whole animal</tissue>
    </source>
</reference>
<evidence type="ECO:0000313" key="2">
    <source>
        <dbReference type="Proteomes" id="UP000275408"/>
    </source>
</evidence>
<dbReference type="Proteomes" id="UP000275408">
    <property type="component" value="Unassembled WGS sequence"/>
</dbReference>
<comment type="caution">
    <text evidence="1">The sequence shown here is derived from an EMBL/GenBank/DDBJ whole genome shotgun (WGS) entry which is preliminary data.</text>
</comment>
<organism evidence="1 2">
    <name type="scientific">Pocillopora damicornis</name>
    <name type="common">Cauliflower coral</name>
    <name type="synonym">Millepora damicornis</name>
    <dbReference type="NCBI Taxonomy" id="46731"/>
    <lineage>
        <taxon>Eukaryota</taxon>
        <taxon>Metazoa</taxon>
        <taxon>Cnidaria</taxon>
        <taxon>Anthozoa</taxon>
        <taxon>Hexacorallia</taxon>
        <taxon>Scleractinia</taxon>
        <taxon>Astrocoeniina</taxon>
        <taxon>Pocilloporidae</taxon>
        <taxon>Pocillopora</taxon>
    </lineage>
</organism>
<proteinExistence type="predicted"/>
<evidence type="ECO:0000313" key="1">
    <source>
        <dbReference type="EMBL" id="RMX59921.1"/>
    </source>
</evidence>
<name>A0A3M6V1V5_POCDA</name>
<dbReference type="EMBL" id="RCHS01000253">
    <property type="protein sequence ID" value="RMX59921.1"/>
    <property type="molecule type" value="Genomic_DNA"/>
</dbReference>
<gene>
    <name evidence="1" type="ORF">pdam_00001177</name>
</gene>